<name>W7TA18_9STRA</name>
<comment type="caution">
    <text evidence="1">The sequence shown here is derived from an EMBL/GenBank/DDBJ whole genome shotgun (WGS) entry which is preliminary data.</text>
</comment>
<evidence type="ECO:0000313" key="2">
    <source>
        <dbReference type="Proteomes" id="UP000019335"/>
    </source>
</evidence>
<evidence type="ECO:0000313" key="1">
    <source>
        <dbReference type="EMBL" id="EWM20368.1"/>
    </source>
</evidence>
<keyword evidence="2" id="KW-1185">Reference proteome</keyword>
<sequence length="131" mass="15513">MQTCEKKRRRFKGHHYSSLSTYTMCAFGVVESLKEKKRDWGLEEQHQKLRAGTSKPSIKAAINCHTFEMGWSLLKKRHLAKMQQKTVQLFIDSEKKRPSHVVWKRYIHTTFSPCPPRLQFPDPALTSYYFH</sequence>
<organism evidence="1 2">
    <name type="scientific">Nannochloropsis gaditana</name>
    <dbReference type="NCBI Taxonomy" id="72520"/>
    <lineage>
        <taxon>Eukaryota</taxon>
        <taxon>Sar</taxon>
        <taxon>Stramenopiles</taxon>
        <taxon>Ochrophyta</taxon>
        <taxon>Eustigmatophyceae</taxon>
        <taxon>Eustigmatales</taxon>
        <taxon>Monodopsidaceae</taxon>
        <taxon>Nannochloropsis</taxon>
    </lineage>
</organism>
<proteinExistence type="predicted"/>
<reference evidence="1 2" key="1">
    <citation type="journal article" date="2014" name="Mol. Plant">
        <title>Chromosome Scale Genome Assembly and Transcriptome Profiling of Nannochloropsis gaditana in Nitrogen Depletion.</title>
        <authorList>
            <person name="Corteggiani Carpinelli E."/>
            <person name="Telatin A."/>
            <person name="Vitulo N."/>
            <person name="Forcato C."/>
            <person name="D'Angelo M."/>
            <person name="Schiavon R."/>
            <person name="Vezzi A."/>
            <person name="Giacometti G.M."/>
            <person name="Morosinotto T."/>
            <person name="Valle G."/>
        </authorList>
    </citation>
    <scope>NUCLEOTIDE SEQUENCE [LARGE SCALE GENOMIC DNA]</scope>
    <source>
        <strain evidence="1 2">B-31</strain>
    </source>
</reference>
<gene>
    <name evidence="1" type="ORF">Naga_100953g2</name>
</gene>
<protein>
    <submittedName>
        <fullName evidence="1">Uncharacterized protein</fullName>
    </submittedName>
</protein>
<dbReference type="Proteomes" id="UP000019335">
    <property type="component" value="Unassembled WGS sequence"/>
</dbReference>
<dbReference type="AlphaFoldDB" id="W7TA18"/>
<dbReference type="EMBL" id="AZIL01003148">
    <property type="protein sequence ID" value="EWM20368.1"/>
    <property type="molecule type" value="Genomic_DNA"/>
</dbReference>
<accession>W7TA18</accession>